<feature type="compositionally biased region" description="Gly residues" evidence="1">
    <location>
        <begin position="27"/>
        <end position="44"/>
    </location>
</feature>
<feature type="compositionally biased region" description="Basic and acidic residues" evidence="1">
    <location>
        <begin position="10"/>
        <end position="19"/>
    </location>
</feature>
<protein>
    <submittedName>
        <fullName evidence="2">Uncharacterized protein</fullName>
    </submittedName>
</protein>
<dbReference type="AlphaFoldDB" id="A0A7S0TFB3"/>
<evidence type="ECO:0000256" key="1">
    <source>
        <dbReference type="SAM" id="MobiDB-lite"/>
    </source>
</evidence>
<feature type="region of interest" description="Disordered" evidence="1">
    <location>
        <begin position="1"/>
        <end position="92"/>
    </location>
</feature>
<accession>A0A7S0TFB3</accession>
<reference evidence="2" key="1">
    <citation type="submission" date="2021-01" db="EMBL/GenBank/DDBJ databases">
        <authorList>
            <person name="Corre E."/>
            <person name="Pelletier E."/>
            <person name="Niang G."/>
            <person name="Scheremetjew M."/>
            <person name="Finn R."/>
            <person name="Kale V."/>
            <person name="Holt S."/>
            <person name="Cochrane G."/>
            <person name="Meng A."/>
            <person name="Brown T."/>
            <person name="Cohen L."/>
        </authorList>
    </citation>
    <scope>NUCLEOTIDE SEQUENCE</scope>
    <source>
        <strain evidence="2">CCMP441</strain>
    </source>
</reference>
<sequence length="135" mass="14055">MPESPNVKKNLREVDHIMDGLEALAHQGGGGGGSSSAGDLGQGGETTSEMADASPPVPSLGAAKRGTRGRQRAPPVPYLPGGASHSHKPKKLDAKQIAIRAKMRALTAQISNDFNKVTMYGKKAGYVPPPKIPHV</sequence>
<dbReference type="EMBL" id="HBFK01000835">
    <property type="protein sequence ID" value="CAD8734011.1"/>
    <property type="molecule type" value="Transcribed_RNA"/>
</dbReference>
<name>A0A7S0TFB3_HEMAN</name>
<evidence type="ECO:0000313" key="2">
    <source>
        <dbReference type="EMBL" id="CAD8734011.1"/>
    </source>
</evidence>
<gene>
    <name evidence="2" type="ORF">HAND1043_LOCUS502</name>
</gene>
<proteinExistence type="predicted"/>
<organism evidence="2">
    <name type="scientific">Hemiselmis andersenii</name>
    <name type="common">Cryptophyte alga</name>
    <dbReference type="NCBI Taxonomy" id="464988"/>
    <lineage>
        <taxon>Eukaryota</taxon>
        <taxon>Cryptophyceae</taxon>
        <taxon>Cryptomonadales</taxon>
        <taxon>Hemiselmidaceae</taxon>
        <taxon>Hemiselmis</taxon>
    </lineage>
</organism>